<sequence>MANFEHRYRKRNFKYIERRGKNQASQKESDKNEGRNSGAEVSKARPVYFSKWSREYVQRAVDDCKAITVFVEGLPSQWGPLDIFKAVSRFVNVRNIVEVLVRINSGLGAVGEIRANVARERRKRVASVKEFPQSSRSLNDGAVIREGSEDVPAGDFRSRLMIMLGRPVNVKLLGGNYVLVSFDSWKEMLSCVQAEEAWNDGSLMLFREWQEGDCASNRLCYLNVSGVPPHAWCEEFFGLIVVRFGKLVKLENSMDTSDHLEIARIQVLTSYKNPINCSFTTLIGKLSFDVYVHEDQSCAEQQNSTKDNHDGTDASMVPCSVNHTLVVASDRKALRSPVMDGNNTSQDPFQIFETIKNLEKGRSKMMPGGRNKEKDYGKEFSASSKTNNDSCWNPCSHGLSTSTPHLLSKGFKKVVSSGVKSPSMQQIVGPSPFNWVGPNRFTMERGSSSRSRFEVG</sequence>
<evidence type="ECO:0000313" key="3">
    <source>
        <dbReference type="Proteomes" id="UP001141552"/>
    </source>
</evidence>
<dbReference type="Proteomes" id="UP001141552">
    <property type="component" value="Unassembled WGS sequence"/>
</dbReference>
<protein>
    <recommendedName>
        <fullName evidence="4">DUF4283 domain-containing protein</fullName>
    </recommendedName>
</protein>
<feature type="region of interest" description="Disordered" evidence="1">
    <location>
        <begin position="19"/>
        <end position="39"/>
    </location>
</feature>
<dbReference type="PANTHER" id="PTHR34427:SF5">
    <property type="entry name" value="DUF4283 DOMAIN-CONTAINING PROTEIN"/>
    <property type="match status" value="1"/>
</dbReference>
<comment type="caution">
    <text evidence="2">The sequence shown here is derived from an EMBL/GenBank/DDBJ whole genome shotgun (WGS) entry which is preliminary data.</text>
</comment>
<evidence type="ECO:0000256" key="1">
    <source>
        <dbReference type="SAM" id="MobiDB-lite"/>
    </source>
</evidence>
<reference evidence="2" key="1">
    <citation type="submission" date="2022-02" db="EMBL/GenBank/DDBJ databases">
        <authorList>
            <person name="Henning P.M."/>
            <person name="McCubbin A.G."/>
            <person name="Shore J.S."/>
        </authorList>
    </citation>
    <scope>NUCLEOTIDE SEQUENCE</scope>
    <source>
        <strain evidence="2">F60SS</strain>
        <tissue evidence="2">Leaves</tissue>
    </source>
</reference>
<evidence type="ECO:0000313" key="2">
    <source>
        <dbReference type="EMBL" id="KAJ4826904.1"/>
    </source>
</evidence>
<proteinExistence type="predicted"/>
<name>A0A9Q0J3E3_9ROSI</name>
<reference evidence="2" key="2">
    <citation type="journal article" date="2023" name="Plants (Basel)">
        <title>Annotation of the Turnera subulata (Passifloraceae) Draft Genome Reveals the S-Locus Evolved after the Divergence of Turneroideae from Passifloroideae in a Stepwise Manner.</title>
        <authorList>
            <person name="Henning P.M."/>
            <person name="Roalson E.H."/>
            <person name="Mir W."/>
            <person name="McCubbin A.G."/>
            <person name="Shore J.S."/>
        </authorList>
    </citation>
    <scope>NUCLEOTIDE SEQUENCE</scope>
    <source>
        <strain evidence="2">F60SS</strain>
    </source>
</reference>
<gene>
    <name evidence="2" type="ORF">Tsubulata_006131</name>
</gene>
<dbReference type="AlphaFoldDB" id="A0A9Q0J3E3"/>
<accession>A0A9Q0J3E3</accession>
<evidence type="ECO:0008006" key="4">
    <source>
        <dbReference type="Google" id="ProtNLM"/>
    </source>
</evidence>
<organism evidence="2 3">
    <name type="scientific">Turnera subulata</name>
    <dbReference type="NCBI Taxonomy" id="218843"/>
    <lineage>
        <taxon>Eukaryota</taxon>
        <taxon>Viridiplantae</taxon>
        <taxon>Streptophyta</taxon>
        <taxon>Embryophyta</taxon>
        <taxon>Tracheophyta</taxon>
        <taxon>Spermatophyta</taxon>
        <taxon>Magnoliopsida</taxon>
        <taxon>eudicotyledons</taxon>
        <taxon>Gunneridae</taxon>
        <taxon>Pentapetalae</taxon>
        <taxon>rosids</taxon>
        <taxon>fabids</taxon>
        <taxon>Malpighiales</taxon>
        <taxon>Passifloraceae</taxon>
        <taxon>Turnera</taxon>
    </lineage>
</organism>
<keyword evidence="3" id="KW-1185">Reference proteome</keyword>
<dbReference type="PANTHER" id="PTHR34427">
    <property type="entry name" value="DUF4283 DOMAIN PROTEIN"/>
    <property type="match status" value="1"/>
</dbReference>
<dbReference type="EMBL" id="JAKUCV010006547">
    <property type="protein sequence ID" value="KAJ4826904.1"/>
    <property type="molecule type" value="Genomic_DNA"/>
</dbReference>
<dbReference type="OrthoDB" id="999103at2759"/>